<evidence type="ECO:0000256" key="1">
    <source>
        <dbReference type="SAM" id="MobiDB-lite"/>
    </source>
</evidence>
<gene>
    <name evidence="2" type="ORF">GCM10010357_49110</name>
</gene>
<keyword evidence="3" id="KW-1185">Reference proteome</keyword>
<dbReference type="Proteomes" id="UP001500879">
    <property type="component" value="Unassembled WGS sequence"/>
</dbReference>
<evidence type="ECO:0000313" key="2">
    <source>
        <dbReference type="EMBL" id="GAA0421876.1"/>
    </source>
</evidence>
<protein>
    <submittedName>
        <fullName evidence="2">Uncharacterized protein</fullName>
    </submittedName>
</protein>
<reference evidence="3" key="1">
    <citation type="journal article" date="2019" name="Int. J. Syst. Evol. Microbiol.">
        <title>The Global Catalogue of Microorganisms (GCM) 10K type strain sequencing project: providing services to taxonomists for standard genome sequencing and annotation.</title>
        <authorList>
            <consortium name="The Broad Institute Genomics Platform"/>
            <consortium name="The Broad Institute Genome Sequencing Center for Infectious Disease"/>
            <person name="Wu L."/>
            <person name="Ma J."/>
        </authorList>
    </citation>
    <scope>NUCLEOTIDE SEQUENCE [LARGE SCALE GENOMIC DNA]</scope>
    <source>
        <strain evidence="3">JCM 4788</strain>
    </source>
</reference>
<evidence type="ECO:0000313" key="3">
    <source>
        <dbReference type="Proteomes" id="UP001500879"/>
    </source>
</evidence>
<comment type="caution">
    <text evidence="2">The sequence shown here is derived from an EMBL/GenBank/DDBJ whole genome shotgun (WGS) entry which is preliminary data.</text>
</comment>
<dbReference type="RefSeq" id="WP_344028122.1">
    <property type="nucleotide sequence ID" value="NZ_BAAABX010000051.1"/>
</dbReference>
<proteinExistence type="predicted"/>
<sequence>MAPSTNNGAPAPTSTSDVGHVELRRHDLTYDHRAAQAALPVTVRYRDGALADTLLVPDPDQMMVLLFQLERAVEKRRTLPAAEEGR</sequence>
<feature type="region of interest" description="Disordered" evidence="1">
    <location>
        <begin position="1"/>
        <end position="21"/>
    </location>
</feature>
<name>A0ABP3IUY5_9ACTN</name>
<dbReference type="EMBL" id="BAAABX010000051">
    <property type="protein sequence ID" value="GAA0421876.1"/>
    <property type="molecule type" value="Genomic_DNA"/>
</dbReference>
<organism evidence="2 3">
    <name type="scientific">Streptomyces luteireticuli</name>
    <dbReference type="NCBI Taxonomy" id="173858"/>
    <lineage>
        <taxon>Bacteria</taxon>
        <taxon>Bacillati</taxon>
        <taxon>Actinomycetota</taxon>
        <taxon>Actinomycetes</taxon>
        <taxon>Kitasatosporales</taxon>
        <taxon>Streptomycetaceae</taxon>
        <taxon>Streptomyces</taxon>
    </lineage>
</organism>
<feature type="compositionally biased region" description="Polar residues" evidence="1">
    <location>
        <begin position="1"/>
        <end position="17"/>
    </location>
</feature>
<accession>A0ABP3IUY5</accession>